<dbReference type="EMBL" id="CP042435">
    <property type="protein sequence ID" value="QEC68546.1"/>
    <property type="molecule type" value="Genomic_DNA"/>
</dbReference>
<dbReference type="GO" id="GO:0020037">
    <property type="term" value="F:heme binding"/>
    <property type="evidence" value="ECO:0007669"/>
    <property type="project" value="InterPro"/>
</dbReference>
<dbReference type="KEGG" id="pgin:FRZ67_14985"/>
<name>A0A5B8VD19_9BACT</name>
<evidence type="ECO:0000313" key="7">
    <source>
        <dbReference type="EMBL" id="QEC68546.1"/>
    </source>
</evidence>
<dbReference type="InterPro" id="IPR036909">
    <property type="entry name" value="Cyt_c-like_dom_sf"/>
</dbReference>
<dbReference type="Gene3D" id="1.10.760.10">
    <property type="entry name" value="Cytochrome c-like domain"/>
    <property type="match status" value="1"/>
</dbReference>
<keyword evidence="1 4" id="KW-0349">Heme</keyword>
<evidence type="ECO:0000256" key="2">
    <source>
        <dbReference type="ARBA" id="ARBA00022723"/>
    </source>
</evidence>
<evidence type="ECO:0000313" key="8">
    <source>
        <dbReference type="Proteomes" id="UP000321533"/>
    </source>
</evidence>
<evidence type="ECO:0000259" key="6">
    <source>
        <dbReference type="PROSITE" id="PS51007"/>
    </source>
</evidence>
<dbReference type="PANTHER" id="PTHR35889:SF3">
    <property type="entry name" value="F-BOX DOMAIN-CONTAINING PROTEIN"/>
    <property type="match status" value="1"/>
</dbReference>
<feature type="signal peptide" evidence="5">
    <location>
        <begin position="1"/>
        <end position="17"/>
    </location>
</feature>
<dbReference type="PROSITE" id="PS51007">
    <property type="entry name" value="CYTC"/>
    <property type="match status" value="1"/>
</dbReference>
<dbReference type="OrthoDB" id="1524066at2"/>
<dbReference type="Pfam" id="PF07635">
    <property type="entry name" value="PSCyt1"/>
    <property type="match status" value="1"/>
</dbReference>
<dbReference type="PROSITE" id="PS51257">
    <property type="entry name" value="PROKAR_LIPOPROTEIN"/>
    <property type="match status" value="1"/>
</dbReference>
<protein>
    <recommendedName>
        <fullName evidence="6">Cytochrome c domain-containing protein</fullName>
    </recommendedName>
</protein>
<dbReference type="InterPro" id="IPR011429">
    <property type="entry name" value="Cyt_c_Planctomycete-type"/>
</dbReference>
<keyword evidence="2 4" id="KW-0479">Metal-binding</keyword>
<feature type="domain" description="Cytochrome c" evidence="6">
    <location>
        <begin position="148"/>
        <end position="229"/>
    </location>
</feature>
<feature type="chain" id="PRO_5022872009" description="Cytochrome c domain-containing protein" evidence="5">
    <location>
        <begin position="18"/>
        <end position="232"/>
    </location>
</feature>
<evidence type="ECO:0000256" key="4">
    <source>
        <dbReference type="PROSITE-ProRule" id="PRU00433"/>
    </source>
</evidence>
<dbReference type="SUPFAM" id="SSF46626">
    <property type="entry name" value="Cytochrome c"/>
    <property type="match status" value="1"/>
</dbReference>
<accession>A0A5B8VD19</accession>
<evidence type="ECO:0000256" key="1">
    <source>
        <dbReference type="ARBA" id="ARBA00022617"/>
    </source>
</evidence>
<proteinExistence type="predicted"/>
<keyword evidence="8" id="KW-1185">Reference proteome</keyword>
<dbReference type="RefSeq" id="WP_147190672.1">
    <property type="nucleotide sequence ID" value="NZ_CP042435.1"/>
</dbReference>
<dbReference type="GO" id="GO:0009055">
    <property type="term" value="F:electron transfer activity"/>
    <property type="evidence" value="ECO:0007669"/>
    <property type="project" value="InterPro"/>
</dbReference>
<gene>
    <name evidence="7" type="ORF">FRZ67_14985</name>
</gene>
<organism evidence="7 8">
    <name type="scientific">Panacibacter ginsenosidivorans</name>
    <dbReference type="NCBI Taxonomy" id="1813871"/>
    <lineage>
        <taxon>Bacteria</taxon>
        <taxon>Pseudomonadati</taxon>
        <taxon>Bacteroidota</taxon>
        <taxon>Chitinophagia</taxon>
        <taxon>Chitinophagales</taxon>
        <taxon>Chitinophagaceae</taxon>
        <taxon>Panacibacter</taxon>
    </lineage>
</organism>
<dbReference type="InterPro" id="IPR009056">
    <property type="entry name" value="Cyt_c-like_dom"/>
</dbReference>
<dbReference type="GO" id="GO:0046872">
    <property type="term" value="F:metal ion binding"/>
    <property type="evidence" value="ECO:0007669"/>
    <property type="project" value="UniProtKB-KW"/>
</dbReference>
<dbReference type="Proteomes" id="UP000321533">
    <property type="component" value="Chromosome"/>
</dbReference>
<keyword evidence="5" id="KW-0732">Signal</keyword>
<dbReference type="PANTHER" id="PTHR35889">
    <property type="entry name" value="CYCLOINULO-OLIGOSACCHARIDE FRUCTANOTRANSFERASE-RELATED"/>
    <property type="match status" value="1"/>
</dbReference>
<evidence type="ECO:0000256" key="3">
    <source>
        <dbReference type="ARBA" id="ARBA00023004"/>
    </source>
</evidence>
<keyword evidence="3 4" id="KW-0408">Iron</keyword>
<sequence length="232" mass="24252">MKKMFLLFIITAGLLFACKHQVIGPQDNGNGGITDTTGNNDGGSDTSSVICFEAEVLPIFQSSCAKSGCHDPSSKAEGYVLNSYQNIMKRGIKAGNPDGSKIYQVIVNGEMPPAGEPNLTIDQVATIKQWILEGANNTTGCSGCDTSIYTYSGAVNGIMQNNCVACHSASLKNGGVDLSTYNGVKSAAVAGKLMGTITHSTGYVAMPQGAAKLGDCEIKQIQKWIDSGTPNN</sequence>
<evidence type="ECO:0000256" key="5">
    <source>
        <dbReference type="SAM" id="SignalP"/>
    </source>
</evidence>
<dbReference type="AlphaFoldDB" id="A0A5B8VD19"/>
<reference evidence="7 8" key="1">
    <citation type="journal article" date="2016" name="Int. J. Syst. Evol. Microbiol.">
        <title>Panacibacter ginsenosidivorans gen. nov., sp. nov., with ginsenoside converting activity isolated from soil of a ginseng field.</title>
        <authorList>
            <person name="Siddiqi M.Z."/>
            <person name="Muhammad Shafi S."/>
            <person name="Choi K.D."/>
            <person name="Im W.T."/>
        </authorList>
    </citation>
    <scope>NUCLEOTIDE SEQUENCE [LARGE SCALE GENOMIC DNA]</scope>
    <source>
        <strain evidence="7 8">Gsoil1550</strain>
    </source>
</reference>